<proteinExistence type="inferred from homology"/>
<feature type="region of interest" description="Disordered" evidence="11">
    <location>
        <begin position="344"/>
        <end position="369"/>
    </location>
</feature>
<reference evidence="12" key="2">
    <citation type="journal article" date="2023" name="Microbiol Resour">
        <title>Decontamination and Annotation of the Draft Genome Sequence of the Oomycete Lagenidium giganteum ARSEF 373.</title>
        <authorList>
            <person name="Morgan W.R."/>
            <person name="Tartar A."/>
        </authorList>
    </citation>
    <scope>NUCLEOTIDE SEQUENCE</scope>
    <source>
        <strain evidence="12">ARSEF 373</strain>
    </source>
</reference>
<gene>
    <name evidence="12" type="ORF">N0F65_008711</name>
</gene>
<protein>
    <recommendedName>
        <fullName evidence="14">RIB43A-like with coiled-coils protein 1</fullName>
    </recommendedName>
</protein>
<feature type="compositionally biased region" description="Basic and acidic residues" evidence="11">
    <location>
        <begin position="344"/>
        <end position="356"/>
    </location>
</feature>
<organism evidence="12 13">
    <name type="scientific">Lagenidium giganteum</name>
    <dbReference type="NCBI Taxonomy" id="4803"/>
    <lineage>
        <taxon>Eukaryota</taxon>
        <taxon>Sar</taxon>
        <taxon>Stramenopiles</taxon>
        <taxon>Oomycota</taxon>
        <taxon>Peronosporomycetes</taxon>
        <taxon>Pythiales</taxon>
        <taxon>Pythiaceae</taxon>
    </lineage>
</organism>
<dbReference type="InterPro" id="IPR008805">
    <property type="entry name" value="RIB43A"/>
</dbReference>
<feature type="compositionally biased region" description="Basic and acidic residues" evidence="11">
    <location>
        <begin position="8"/>
        <end position="25"/>
    </location>
</feature>
<sequence>MVAGPDDIETKRLEARRHREQERMKKLGPGWLRTIGADIAGVKNQIEEKQRERAAELEAQRRDDEEQQAIRRYLLQVESEDALAKRREMLTLRNDWKLQVAVRDDAKAQDAYVRSIGIDPDVCAPGAAQKFDGEDPRRLERARLQAQQMKQWTTQQMEERKQREAQEAEDQAKYMSYLFEIERLQQSLHDATEKERAQISVEIARYNQLMLAHRREQERQRAALEQQQNAQEVDYTTQSYLVSENPLAAQLPGVPLDQRVRVDHWKGFSSDQTRTFLSQNDKLLADKARQQELTRQAEQDEAKRLQALQHALAEEALAMQRRKAQQQLQLKYSLDQQALEAAERERKNAEQARGKIEPGFFQGFGRSYR</sequence>
<dbReference type="Pfam" id="PF05914">
    <property type="entry name" value="RIB43A"/>
    <property type="match status" value="1"/>
</dbReference>
<evidence type="ECO:0000256" key="10">
    <source>
        <dbReference type="SAM" id="Coils"/>
    </source>
</evidence>
<evidence type="ECO:0000256" key="6">
    <source>
        <dbReference type="ARBA" id="ARBA00023069"/>
    </source>
</evidence>
<keyword evidence="4" id="KW-0282">Flagellum</keyword>
<dbReference type="Proteomes" id="UP001146120">
    <property type="component" value="Unassembled WGS sequence"/>
</dbReference>
<name>A0AAV2YSE2_9STRA</name>
<accession>A0AAV2YSE2</accession>
<evidence type="ECO:0000256" key="2">
    <source>
        <dbReference type="ARBA" id="ARBA00006875"/>
    </source>
</evidence>
<keyword evidence="7" id="KW-0206">Cytoskeleton</keyword>
<comment type="caution">
    <text evidence="12">The sequence shown here is derived from an EMBL/GenBank/DDBJ whole genome shotgun (WGS) entry which is preliminary data.</text>
</comment>
<evidence type="ECO:0000256" key="3">
    <source>
        <dbReference type="ARBA" id="ARBA00022490"/>
    </source>
</evidence>
<comment type="similarity">
    <text evidence="2">Belongs to the RIB43A family.</text>
</comment>
<comment type="subcellular location">
    <subcellularLocation>
        <location evidence="1">Cytoplasm</location>
        <location evidence="1">Cytoskeleton</location>
        <location evidence="1">Flagellum axoneme</location>
    </subcellularLocation>
</comment>
<dbReference type="PANTHER" id="PTHR14517:SF6">
    <property type="entry name" value="RE41410P"/>
    <property type="match status" value="1"/>
</dbReference>
<evidence type="ECO:0000256" key="7">
    <source>
        <dbReference type="ARBA" id="ARBA00023212"/>
    </source>
</evidence>
<keyword evidence="8" id="KW-0966">Cell projection</keyword>
<feature type="coiled-coil region" evidence="10">
    <location>
        <begin position="32"/>
        <end position="67"/>
    </location>
</feature>
<dbReference type="AlphaFoldDB" id="A0AAV2YSE2"/>
<keyword evidence="13" id="KW-1185">Reference proteome</keyword>
<keyword evidence="6" id="KW-0969">Cilium</keyword>
<comment type="subunit">
    <text evidence="9">Microtubule inner protein component of sperm flagellar doublet microtubules.</text>
</comment>
<evidence type="ECO:0000256" key="4">
    <source>
        <dbReference type="ARBA" id="ARBA00022846"/>
    </source>
</evidence>
<evidence type="ECO:0000313" key="13">
    <source>
        <dbReference type="Proteomes" id="UP001146120"/>
    </source>
</evidence>
<evidence type="ECO:0000256" key="9">
    <source>
        <dbReference type="ARBA" id="ARBA00046435"/>
    </source>
</evidence>
<evidence type="ECO:0008006" key="14">
    <source>
        <dbReference type="Google" id="ProtNLM"/>
    </source>
</evidence>
<evidence type="ECO:0000313" key="12">
    <source>
        <dbReference type="EMBL" id="DAZ96132.1"/>
    </source>
</evidence>
<dbReference type="PANTHER" id="PTHR14517">
    <property type="entry name" value="RIB43A-RELATED"/>
    <property type="match status" value="1"/>
</dbReference>
<evidence type="ECO:0000256" key="11">
    <source>
        <dbReference type="SAM" id="MobiDB-lite"/>
    </source>
</evidence>
<keyword evidence="3" id="KW-0963">Cytoplasm</keyword>
<dbReference type="EMBL" id="DAKRPA010000177">
    <property type="protein sequence ID" value="DAZ96132.1"/>
    <property type="molecule type" value="Genomic_DNA"/>
</dbReference>
<evidence type="ECO:0000256" key="8">
    <source>
        <dbReference type="ARBA" id="ARBA00023273"/>
    </source>
</evidence>
<feature type="coiled-coil region" evidence="10">
    <location>
        <begin position="207"/>
        <end position="234"/>
    </location>
</feature>
<evidence type="ECO:0000256" key="5">
    <source>
        <dbReference type="ARBA" id="ARBA00023054"/>
    </source>
</evidence>
<keyword evidence="5 10" id="KW-0175">Coiled coil</keyword>
<feature type="region of interest" description="Disordered" evidence="11">
    <location>
        <begin position="1"/>
        <end position="27"/>
    </location>
</feature>
<reference evidence="12" key="1">
    <citation type="submission" date="2022-11" db="EMBL/GenBank/DDBJ databases">
        <authorList>
            <person name="Morgan W.R."/>
            <person name="Tartar A."/>
        </authorList>
    </citation>
    <scope>NUCLEOTIDE SEQUENCE</scope>
    <source>
        <strain evidence="12">ARSEF 373</strain>
    </source>
</reference>
<evidence type="ECO:0000256" key="1">
    <source>
        <dbReference type="ARBA" id="ARBA00004611"/>
    </source>
</evidence>